<evidence type="ECO:0000256" key="8">
    <source>
        <dbReference type="ARBA" id="ARBA00023002"/>
    </source>
</evidence>
<dbReference type="PANTHER" id="PTHR42682:SF4">
    <property type="entry name" value="NADH-UBIQUINONE_PLASTOQUINONE"/>
    <property type="match status" value="1"/>
</dbReference>
<evidence type="ECO:0000259" key="12">
    <source>
        <dbReference type="Pfam" id="PF00361"/>
    </source>
</evidence>
<dbReference type="GO" id="GO:0031966">
    <property type="term" value="C:mitochondrial membrane"/>
    <property type="evidence" value="ECO:0007669"/>
    <property type="project" value="UniProtKB-SubCell"/>
</dbReference>
<accession>A0A342K3V4</accession>
<feature type="transmembrane region" description="Helical" evidence="11">
    <location>
        <begin position="243"/>
        <end position="264"/>
    </location>
</feature>
<dbReference type="InterPro" id="IPR003918">
    <property type="entry name" value="NADH_UbQ_OxRdtase"/>
</dbReference>
<keyword evidence="9 11" id="KW-0472">Membrane</keyword>
<geneLocation type="mitochondrion" evidence="13"/>
<evidence type="ECO:0000256" key="2">
    <source>
        <dbReference type="ARBA" id="ARBA00009025"/>
    </source>
</evidence>
<dbReference type="AlphaFoldDB" id="A0A342K3V4"/>
<feature type="transmembrane region" description="Helical" evidence="11">
    <location>
        <begin position="380"/>
        <end position="405"/>
    </location>
</feature>
<dbReference type="EC" id="7.1.1.2" evidence="3 11"/>
<evidence type="ECO:0000256" key="10">
    <source>
        <dbReference type="ARBA" id="ARBA00049551"/>
    </source>
</evidence>
<sequence length="406" mass="45772">MSYWLIAFLIIDTTFLFFLGNFHSFDTPAYFFDYFIIDAFSINLALISLVFMLVYFVLCHSTLGNLEILCLFCSIFSSIVCFFCNNILLFWVSYELTILPLLICLYVSSPYSERFLAGWYLLFYVLVTSLPLLILFFYNSFVNSSFIISECNNSMFLNVAMFILFITKVPLPPFHAWLPIVHAEASTFVSVVLSGYVMKLGVIGIFRFCGFLVGEISVALLFGFFIVLFFYLCSCSELDNKRWLAFLSLVHIIVAIVGFCYLGLNNSSFVTLFCLGHGLSAGLLFYLFNLCYNVTGTRNWVVIGLDNALSNFWRVSLIVGLLSVASFPPSLSFLSEVFILSSSFENGSVLFFMAAYIFLGGLIPVVLVSYLLINYSSFGVYANVSIGSYLIVFSLFLVWLLGVLAI</sequence>
<dbReference type="InterPro" id="IPR052175">
    <property type="entry name" value="ComplexI-like_HydComp"/>
</dbReference>
<feature type="transmembrane region" description="Helical" evidence="11">
    <location>
        <begin position="65"/>
        <end position="83"/>
    </location>
</feature>
<proteinExistence type="inferred from homology"/>
<evidence type="ECO:0000256" key="9">
    <source>
        <dbReference type="ARBA" id="ARBA00023136"/>
    </source>
</evidence>
<dbReference type="EMBL" id="KR871673">
    <property type="protein sequence ID" value="ALP29098.1"/>
    <property type="molecule type" value="Genomic_DNA"/>
</dbReference>
<feature type="transmembrane region" description="Helical" evidence="11">
    <location>
        <begin position="119"/>
        <end position="138"/>
    </location>
</feature>
<dbReference type="PRINTS" id="PR01437">
    <property type="entry name" value="NUOXDRDTASE4"/>
</dbReference>
<evidence type="ECO:0000256" key="11">
    <source>
        <dbReference type="RuleBase" id="RU003297"/>
    </source>
</evidence>
<feature type="transmembrane region" description="Helical" evidence="11">
    <location>
        <begin position="204"/>
        <end position="231"/>
    </location>
</feature>
<dbReference type="GO" id="GO:0005886">
    <property type="term" value="C:plasma membrane"/>
    <property type="evidence" value="ECO:0007669"/>
    <property type="project" value="UniProtKB-SubCell"/>
</dbReference>
<reference evidence="13" key="1">
    <citation type="submission" date="2015-05" db="EMBL/GenBank/DDBJ databases">
        <title>Complete mitochondrial genome of Dactylogyrus lamellatus (Platyhelminthes:Monogenea).</title>
        <authorList>
            <person name="Zhang D."/>
            <person name="Li W.X."/>
            <person name="Yang B.J."/>
            <person name="Zou H."/>
            <person name="Wang G.T."/>
        </authorList>
    </citation>
    <scope>NUCLEOTIDE SEQUENCE</scope>
</reference>
<evidence type="ECO:0000256" key="5">
    <source>
        <dbReference type="ARBA" id="ARBA00022475"/>
    </source>
</evidence>
<protein>
    <recommendedName>
        <fullName evidence="4 11">NADH-ubiquinone oxidoreductase chain 4</fullName>
        <ecNumber evidence="3 11">7.1.1.2</ecNumber>
    </recommendedName>
</protein>
<feature type="transmembrane region" description="Helical" evidence="11">
    <location>
        <begin position="312"/>
        <end position="329"/>
    </location>
</feature>
<dbReference type="GO" id="GO:0042773">
    <property type="term" value="P:ATP synthesis coupled electron transport"/>
    <property type="evidence" value="ECO:0007669"/>
    <property type="project" value="InterPro"/>
</dbReference>
<feature type="transmembrane region" description="Helical" evidence="11">
    <location>
        <begin position="34"/>
        <end position="58"/>
    </location>
</feature>
<keyword evidence="8" id="KW-0560">Oxidoreductase</keyword>
<gene>
    <name evidence="13" type="primary">nad4</name>
</gene>
<dbReference type="GO" id="GO:0008137">
    <property type="term" value="F:NADH dehydrogenase (ubiquinone) activity"/>
    <property type="evidence" value="ECO:0007669"/>
    <property type="project" value="UniProtKB-UniRule"/>
</dbReference>
<evidence type="ECO:0000313" key="13">
    <source>
        <dbReference type="EMBL" id="ALP29098.1"/>
    </source>
</evidence>
<keyword evidence="11 13" id="KW-0496">Mitochondrion</keyword>
<keyword evidence="6 11" id="KW-0812">Transmembrane</keyword>
<comment type="subcellular location">
    <subcellularLocation>
        <location evidence="1">Cell membrane</location>
        <topology evidence="1">Multi-pass membrane protein</topology>
    </subcellularLocation>
    <subcellularLocation>
        <location evidence="11">Mitochondrion membrane</location>
        <topology evidence="11">Multi-pass membrane protein</topology>
    </subcellularLocation>
</comment>
<dbReference type="Pfam" id="PF00361">
    <property type="entry name" value="Proton_antipo_M"/>
    <property type="match status" value="1"/>
</dbReference>
<keyword evidence="7 11" id="KW-1133">Transmembrane helix</keyword>
<dbReference type="InterPro" id="IPR001750">
    <property type="entry name" value="ND/Mrp_TM"/>
</dbReference>
<dbReference type="GO" id="GO:0016491">
    <property type="term" value="F:oxidoreductase activity"/>
    <property type="evidence" value="ECO:0007669"/>
    <property type="project" value="UniProtKB-KW"/>
</dbReference>
<feature type="transmembrane region" description="Helical" evidence="11">
    <location>
        <begin position="270"/>
        <end position="292"/>
    </location>
</feature>
<dbReference type="PANTHER" id="PTHR42682">
    <property type="entry name" value="HYDROGENASE-4 COMPONENT F"/>
    <property type="match status" value="1"/>
</dbReference>
<evidence type="ECO:0000256" key="7">
    <source>
        <dbReference type="ARBA" id="ARBA00022989"/>
    </source>
</evidence>
<feature type="transmembrane region" description="Helical" evidence="11">
    <location>
        <begin position="349"/>
        <end position="373"/>
    </location>
</feature>
<comment type="function">
    <text evidence="11">Core subunit of the mitochondrial membrane respiratory chain NADH dehydrogenase (Complex I) which catalyzes electron transfer from NADH through the respiratory chain, using ubiquinone as an electron acceptor. Essential for the catalytic activity and assembly of complex I.</text>
</comment>
<evidence type="ECO:0000256" key="1">
    <source>
        <dbReference type="ARBA" id="ARBA00004651"/>
    </source>
</evidence>
<keyword evidence="11" id="KW-0520">NAD</keyword>
<keyword evidence="11" id="KW-0679">Respiratory chain</keyword>
<keyword evidence="5" id="KW-1003">Cell membrane</keyword>
<keyword evidence="11" id="KW-0813">Transport</keyword>
<comment type="similarity">
    <text evidence="2 11">Belongs to the complex I subunit 4 family.</text>
</comment>
<evidence type="ECO:0000256" key="6">
    <source>
        <dbReference type="ARBA" id="ARBA00022692"/>
    </source>
</evidence>
<keyword evidence="11" id="KW-0830">Ubiquinone</keyword>
<name>A0A342K3V4_9PLAT</name>
<comment type="catalytic activity">
    <reaction evidence="10 11">
        <text>a ubiquinone + NADH + 5 H(+)(in) = a ubiquinol + NAD(+) + 4 H(+)(out)</text>
        <dbReference type="Rhea" id="RHEA:29091"/>
        <dbReference type="Rhea" id="RHEA-COMP:9565"/>
        <dbReference type="Rhea" id="RHEA-COMP:9566"/>
        <dbReference type="ChEBI" id="CHEBI:15378"/>
        <dbReference type="ChEBI" id="CHEBI:16389"/>
        <dbReference type="ChEBI" id="CHEBI:17976"/>
        <dbReference type="ChEBI" id="CHEBI:57540"/>
        <dbReference type="ChEBI" id="CHEBI:57945"/>
        <dbReference type="EC" id="7.1.1.2"/>
    </reaction>
</comment>
<feature type="domain" description="NADH:quinone oxidoreductase/Mrp antiporter transmembrane" evidence="12">
    <location>
        <begin position="85"/>
        <end position="354"/>
    </location>
</feature>
<keyword evidence="11" id="KW-0249">Electron transport</keyword>
<organism evidence="13">
    <name type="scientific">Dactylogyrus lamellatus</name>
    <dbReference type="NCBI Taxonomy" id="231327"/>
    <lineage>
        <taxon>Eukaryota</taxon>
        <taxon>Metazoa</taxon>
        <taxon>Spiralia</taxon>
        <taxon>Lophotrochozoa</taxon>
        <taxon>Platyhelminthes</taxon>
        <taxon>Monogenea</taxon>
        <taxon>Monopisthocotylea</taxon>
        <taxon>Dactylogyridea</taxon>
        <taxon>Dactylogyridae</taxon>
        <taxon>Dactylogyrus</taxon>
    </lineage>
</organism>
<evidence type="ECO:0000256" key="3">
    <source>
        <dbReference type="ARBA" id="ARBA00012944"/>
    </source>
</evidence>
<evidence type="ECO:0000256" key="4">
    <source>
        <dbReference type="ARBA" id="ARBA00021006"/>
    </source>
</evidence>